<evidence type="ECO:0000256" key="3">
    <source>
        <dbReference type="SAM" id="SignalP"/>
    </source>
</evidence>
<dbReference type="PANTHER" id="PTHR45586:SF1">
    <property type="entry name" value="LIPOPOLYSACCHARIDE ASSEMBLY PROTEIN B"/>
    <property type="match status" value="1"/>
</dbReference>
<accession>A0A1Y1BVB9</accession>
<organism evidence="4 5">
    <name type="scientific">Burkholderia stabilis</name>
    <dbReference type="NCBI Taxonomy" id="95485"/>
    <lineage>
        <taxon>Bacteria</taxon>
        <taxon>Pseudomonadati</taxon>
        <taxon>Pseudomonadota</taxon>
        <taxon>Betaproteobacteria</taxon>
        <taxon>Burkholderiales</taxon>
        <taxon>Burkholderiaceae</taxon>
        <taxon>Burkholderia</taxon>
        <taxon>Burkholderia cepacia complex</taxon>
    </lineage>
</organism>
<feature type="signal peptide" evidence="3">
    <location>
        <begin position="1"/>
        <end position="21"/>
    </location>
</feature>
<dbReference type="Proteomes" id="UP000218432">
    <property type="component" value="Chromosome 2"/>
</dbReference>
<name>A0A1Y1BVB9_9BURK</name>
<keyword evidence="3" id="KW-0732">Signal</keyword>
<dbReference type="Gene3D" id="1.25.40.10">
    <property type="entry name" value="Tetratricopeptide repeat domain"/>
    <property type="match status" value="1"/>
</dbReference>
<evidence type="ECO:0000313" key="5">
    <source>
        <dbReference type="Proteomes" id="UP000218432"/>
    </source>
</evidence>
<dbReference type="Pfam" id="PF13432">
    <property type="entry name" value="TPR_16"/>
    <property type="match status" value="2"/>
</dbReference>
<evidence type="ECO:0000313" key="4">
    <source>
        <dbReference type="EMBL" id="BAX62238.1"/>
    </source>
</evidence>
<dbReference type="SUPFAM" id="SSF48452">
    <property type="entry name" value="TPR-like"/>
    <property type="match status" value="1"/>
</dbReference>
<protein>
    <submittedName>
        <fullName evidence="4">Uncharacterized protein</fullName>
    </submittedName>
</protein>
<dbReference type="InterPro" id="IPR019734">
    <property type="entry name" value="TPR_rpt"/>
</dbReference>
<evidence type="ECO:0000256" key="1">
    <source>
        <dbReference type="ARBA" id="ARBA00022737"/>
    </source>
</evidence>
<dbReference type="InterPro" id="IPR051012">
    <property type="entry name" value="CellSynth/LPSAsmb/PSIAsmb"/>
</dbReference>
<keyword evidence="1" id="KW-0677">Repeat</keyword>
<keyword evidence="2" id="KW-0802">TPR repeat</keyword>
<feature type="chain" id="PRO_5012847147" evidence="3">
    <location>
        <begin position="22"/>
        <end position="288"/>
    </location>
</feature>
<evidence type="ECO:0000256" key="2">
    <source>
        <dbReference type="ARBA" id="ARBA00022803"/>
    </source>
</evidence>
<dbReference type="PANTHER" id="PTHR45586">
    <property type="entry name" value="TPR REPEAT-CONTAINING PROTEIN PA4667"/>
    <property type="match status" value="1"/>
</dbReference>
<dbReference type="SMART" id="SM00028">
    <property type="entry name" value="TPR"/>
    <property type="match status" value="4"/>
</dbReference>
<dbReference type="AlphaFoldDB" id="A0A1Y1BVB9"/>
<dbReference type="InterPro" id="IPR011990">
    <property type="entry name" value="TPR-like_helical_dom_sf"/>
</dbReference>
<dbReference type="EMBL" id="AP018112">
    <property type="protein sequence ID" value="BAX62238.1"/>
    <property type="molecule type" value="Genomic_DNA"/>
</dbReference>
<dbReference type="RefSeq" id="WP_096474707.1">
    <property type="nucleotide sequence ID" value="NZ_AP018112.1"/>
</dbReference>
<proteinExistence type="predicted"/>
<sequence length="288" mass="30041">MTRSVVRALALALAAVLPVLAGGCGAPGVQTRPVLSHKSDDPQAELRIADSALAGGNVDLASTLYEKVLTSHPDSLAARLGLGDVNYRTGNLERARILYEEAQRQAGAELGPRLGLARVALRQRRLDEAAQRYRDLLAAQPNHPLAAEGLGTVLDLQGRHADAQAVYREALRAHPDAQGLRIDLGLSLVLSNRPREGVNVLLDVAGLPDAPWQARQNLAFAYGVLGNTDSAKKLLSADLPASAVADNLRFYQAVRARLASRGAAGGAPPLSGAVLEPGVAPPGAGAAK</sequence>
<gene>
    <name evidence="4" type="ORF">BSFP_051050</name>
</gene>
<reference evidence="4 5" key="1">
    <citation type="journal article" date="2017" name="Genome Announc.">
        <title>Complete Genome Sequence of Burkholderia stabilis FERMP-21014.</title>
        <authorList>
            <person name="Konishi K."/>
            <person name="Kumagai T."/>
            <person name="Sakasegawa S."/>
            <person name="Tamura T."/>
        </authorList>
    </citation>
    <scope>NUCLEOTIDE SEQUENCE [LARGE SCALE GENOMIC DNA]</scope>
    <source>
        <strain evidence="4 5">FERMP-21014</strain>
    </source>
</reference>
<dbReference type="PROSITE" id="PS51257">
    <property type="entry name" value="PROKAR_LIPOPROTEIN"/>
    <property type="match status" value="1"/>
</dbReference>